<dbReference type="Proteomes" id="UP000676565">
    <property type="component" value="Unassembled WGS sequence"/>
</dbReference>
<dbReference type="RefSeq" id="WP_210654286.1">
    <property type="nucleotide sequence ID" value="NZ_JAGKQQ010000001.1"/>
</dbReference>
<protein>
    <recommendedName>
        <fullName evidence="4">DUF3592 domain-containing protein</fullName>
    </recommendedName>
</protein>
<proteinExistence type="predicted"/>
<organism evidence="2 3">
    <name type="scientific">Gemmata palustris</name>
    <dbReference type="NCBI Taxonomy" id="2822762"/>
    <lineage>
        <taxon>Bacteria</taxon>
        <taxon>Pseudomonadati</taxon>
        <taxon>Planctomycetota</taxon>
        <taxon>Planctomycetia</taxon>
        <taxon>Gemmatales</taxon>
        <taxon>Gemmataceae</taxon>
        <taxon>Gemmata</taxon>
    </lineage>
</organism>
<sequence>MDHADETWKFKCILVCGALFLISCFMCYDELAFQISGKQTAATVTKAYPSSTRRGGTETTVEYAWSEPGGAPRKAMFTTDPSWVAPADGKLQIVYTPGADGSSRLLGQVRWGWIAIFVGSLGAAGAFMFLMWRESRDDGRPRKRVRTR</sequence>
<dbReference type="EMBL" id="JAGKQQ010000001">
    <property type="protein sequence ID" value="MBP3956262.1"/>
    <property type="molecule type" value="Genomic_DNA"/>
</dbReference>
<feature type="transmembrane region" description="Helical" evidence="1">
    <location>
        <begin position="111"/>
        <end position="132"/>
    </location>
</feature>
<feature type="transmembrane region" description="Helical" evidence="1">
    <location>
        <begin position="12"/>
        <end position="28"/>
    </location>
</feature>
<reference evidence="2 3" key="1">
    <citation type="submission" date="2021-04" db="EMBL/GenBank/DDBJ databases">
        <authorList>
            <person name="Ivanova A."/>
        </authorList>
    </citation>
    <scope>NUCLEOTIDE SEQUENCE [LARGE SCALE GENOMIC DNA]</scope>
    <source>
        <strain evidence="2 3">G18</strain>
    </source>
</reference>
<evidence type="ECO:0000256" key="1">
    <source>
        <dbReference type="SAM" id="Phobius"/>
    </source>
</evidence>
<evidence type="ECO:0008006" key="4">
    <source>
        <dbReference type="Google" id="ProtNLM"/>
    </source>
</evidence>
<keyword evidence="1" id="KW-1133">Transmembrane helix</keyword>
<keyword evidence="1" id="KW-0812">Transmembrane</keyword>
<evidence type="ECO:0000313" key="2">
    <source>
        <dbReference type="EMBL" id="MBP3956262.1"/>
    </source>
</evidence>
<keyword evidence="1" id="KW-0472">Membrane</keyword>
<comment type="caution">
    <text evidence="2">The sequence shown here is derived from an EMBL/GenBank/DDBJ whole genome shotgun (WGS) entry which is preliminary data.</text>
</comment>
<evidence type="ECO:0000313" key="3">
    <source>
        <dbReference type="Proteomes" id="UP000676565"/>
    </source>
</evidence>
<name>A0ABS5BS71_9BACT</name>
<accession>A0ABS5BS71</accession>
<keyword evidence="3" id="KW-1185">Reference proteome</keyword>
<gene>
    <name evidence="2" type="ORF">J8F10_13310</name>
</gene>